<dbReference type="AlphaFoldDB" id="A0A6I3S3N8"/>
<organism evidence="7 8">
    <name type="scientific">Parasutterella excrementihominis</name>
    <dbReference type="NCBI Taxonomy" id="487175"/>
    <lineage>
        <taxon>Bacteria</taxon>
        <taxon>Pseudomonadati</taxon>
        <taxon>Pseudomonadota</taxon>
        <taxon>Betaproteobacteria</taxon>
        <taxon>Burkholderiales</taxon>
        <taxon>Sutterellaceae</taxon>
        <taxon>Parasutterella</taxon>
    </lineage>
</organism>
<evidence type="ECO:0000256" key="4">
    <source>
        <dbReference type="ARBA" id="ARBA00022801"/>
    </source>
</evidence>
<dbReference type="Pfam" id="PF00082">
    <property type="entry name" value="Peptidase_S8"/>
    <property type="match status" value="1"/>
</dbReference>
<dbReference type="PANTHER" id="PTHR43806">
    <property type="entry name" value="PEPTIDASE S8"/>
    <property type="match status" value="1"/>
</dbReference>
<dbReference type="InterPro" id="IPR024973">
    <property type="entry name" value="ESPR"/>
</dbReference>
<dbReference type="InterPro" id="IPR015500">
    <property type="entry name" value="Peptidase_S8_subtilisin-rel"/>
</dbReference>
<dbReference type="Gene3D" id="3.40.50.200">
    <property type="entry name" value="Peptidase S8/S53 domain"/>
    <property type="match status" value="1"/>
</dbReference>
<dbReference type="PROSITE" id="PS00138">
    <property type="entry name" value="SUBTILASE_SER"/>
    <property type="match status" value="1"/>
</dbReference>
<dbReference type="InterPro" id="IPR036852">
    <property type="entry name" value="Peptidase_S8/S53_dom_sf"/>
</dbReference>
<dbReference type="PROSITE" id="PS51892">
    <property type="entry name" value="SUBTILASE"/>
    <property type="match status" value="1"/>
</dbReference>
<dbReference type="SMART" id="SM00869">
    <property type="entry name" value="Autotransporter"/>
    <property type="match status" value="1"/>
</dbReference>
<dbReference type="PROSITE" id="PS00137">
    <property type="entry name" value="SUBTILASE_HIS"/>
    <property type="match status" value="1"/>
</dbReference>
<gene>
    <name evidence="7" type="ORF">GMD42_02055</name>
</gene>
<keyword evidence="5 6" id="KW-0720">Serine protease</keyword>
<sequence>MNKAFRTIWNDVRQSFVTTSEIQTSHGKSTKSSVSLCVAAALFVMGGVASAAYVETGVVGDKSSWETPEYQADWGLEAMKSSSAYSLGFFGQGLTVGVMDSGALLAHLDLSGGRITGTVVSGTYGSNGNRYPQAVLTTIYPGETPTSSNGAPFSEGEAFNVTGDWIKDVNDRHGTHVTGTVGASRNGIGMHGVSWGSDVLVGNTGATDSNNYGPFQDYKYFYQGWKAMADKLVADNGTERGGVINNSWGTNVRVAVVQQYDAAADKWRTINQLPTVSEAKDVMNQVNAGTTEAPQDGDLRLSFSGHIPTNNVAQAEYEFFYHNKTYGGMDKSFVDAAWDAVRGTNVVQIFTTGNRDSNNPFYRPLFPYFNPQAEGQWIAVAGLRRVPGTAGNPDTYTLYDTFNEAGLGKWWTVAAPGRDIYSTNVDMTTGEPAGYRYSSGTSMAAPHVAGAMGVLMSRYQSMSAPQVRDVMFTTANHKNPDGTDMLGWSNKDGTTPLEGEVSDAMGWGVPDLEKGMHGPGQFLGKFDYNLNSTPLDVWTNDISEVALKQREREDNAWMAATKNGTDTVGEYELGNGFVVGDGDTDLTNHIISQEEARQWRTEYYKRRAQAIQNRIDHDLYKGSLVKRGSGTLVMTGNNSYTGGTTVEDGGLFGFSESFGSGTVNVNGGVFGILSSFNDNFTQKGLLNSLVGVARAPMQKANVVVNNGGTYAIVADQNVQAGSLTFNPGSHVAVISLTGNAFEKAYKGEDQVGTVTADSVNGFNENALVTPDYALVNHTVTLDGNTLTGVLSKGDKTLADYAANSNGVSVAKALSADPALLGALADATKDEVRKTLSSLANDIHVTANAMTVANGQSLARAIKDQAMGIDGAARVSDVDGGRARLWVSGLSNWSKMDRSGASKLKSDFYTGLIGLEADINANNKVGVFFGAGKTKFKGGHDGKIDSNDLHFGIYGQSKFEPVRLDYGFAYTHQDRDTNSSVFFKDQIFRASPSYNAKVAQIFGEAAYTGLNFGSVSIEPYAGLAWMHLSTDDFSNDIGGVKVSTKFESQNLAVSSLGARVKVPFEVGPAKLKAVADVNWTQYMGDTRGKAKLQSGALNAKIRSEKLSAVAAVGVGLEAQLSKRAALGVSYYGAYGGKIKSNGVGATFKLAF</sequence>
<reference evidence="7 8" key="1">
    <citation type="journal article" date="2019" name="Nat. Med.">
        <title>A library of human gut bacterial isolates paired with longitudinal multiomics data enables mechanistic microbiome research.</title>
        <authorList>
            <person name="Poyet M."/>
            <person name="Groussin M."/>
            <person name="Gibbons S.M."/>
            <person name="Avila-Pacheco J."/>
            <person name="Jiang X."/>
            <person name="Kearney S.M."/>
            <person name="Perrotta A.R."/>
            <person name="Berdy B."/>
            <person name="Zhao S."/>
            <person name="Lieberman T.D."/>
            <person name="Swanson P.K."/>
            <person name="Smith M."/>
            <person name="Roesemann S."/>
            <person name="Alexander J.E."/>
            <person name="Rich S.A."/>
            <person name="Livny J."/>
            <person name="Vlamakis H."/>
            <person name="Clish C."/>
            <person name="Bullock K."/>
            <person name="Deik A."/>
            <person name="Scott J."/>
            <person name="Pierce K.A."/>
            <person name="Xavier R.J."/>
            <person name="Alm E.J."/>
        </authorList>
    </citation>
    <scope>NUCLEOTIDE SEQUENCE [LARGE SCALE GENOMIC DNA]</scope>
    <source>
        <strain evidence="7 8">BIOML-A2</strain>
    </source>
</reference>
<dbReference type="PRINTS" id="PR00723">
    <property type="entry name" value="SUBTILISIN"/>
</dbReference>
<protein>
    <submittedName>
        <fullName evidence="7">Autotransporter domain-containing protein</fullName>
    </submittedName>
</protein>
<evidence type="ECO:0000256" key="5">
    <source>
        <dbReference type="ARBA" id="ARBA00022825"/>
    </source>
</evidence>
<accession>A0A6I3S3N8</accession>
<comment type="caution">
    <text evidence="7">The sequence shown here is derived from an EMBL/GenBank/DDBJ whole genome shotgun (WGS) entry which is preliminary data.</text>
</comment>
<comment type="similarity">
    <text evidence="1 6">Belongs to the peptidase S8 family.</text>
</comment>
<dbReference type="GO" id="GO:0004252">
    <property type="term" value="F:serine-type endopeptidase activity"/>
    <property type="evidence" value="ECO:0007669"/>
    <property type="project" value="UniProtKB-UniRule"/>
</dbReference>
<keyword evidence="3" id="KW-0732">Signal</keyword>
<dbReference type="InterPro" id="IPR050131">
    <property type="entry name" value="Peptidase_S8_subtilisin-like"/>
</dbReference>
<dbReference type="EMBL" id="WNCL01000004">
    <property type="protein sequence ID" value="MTU42422.1"/>
    <property type="molecule type" value="Genomic_DNA"/>
</dbReference>
<evidence type="ECO:0000256" key="1">
    <source>
        <dbReference type="ARBA" id="ARBA00011073"/>
    </source>
</evidence>
<dbReference type="Pfam" id="PF12951">
    <property type="entry name" value="PATR"/>
    <property type="match status" value="1"/>
</dbReference>
<evidence type="ECO:0000256" key="2">
    <source>
        <dbReference type="ARBA" id="ARBA00022670"/>
    </source>
</evidence>
<dbReference type="InterPro" id="IPR036709">
    <property type="entry name" value="Autotransporte_beta_dom_sf"/>
</dbReference>
<evidence type="ECO:0000313" key="7">
    <source>
        <dbReference type="EMBL" id="MTU42422.1"/>
    </source>
</evidence>
<dbReference type="RefSeq" id="WP_149888989.1">
    <property type="nucleotide sequence ID" value="NZ_WNCA01000004.1"/>
</dbReference>
<dbReference type="InterPro" id="IPR022398">
    <property type="entry name" value="Peptidase_S8_His-AS"/>
</dbReference>
<feature type="active site" description="Charge relay system" evidence="6">
    <location>
        <position position="100"/>
    </location>
</feature>
<dbReference type="CDD" id="cd04848">
    <property type="entry name" value="Peptidases_S8_Autotransporter_serine_protease_like"/>
    <property type="match status" value="1"/>
</dbReference>
<dbReference type="Pfam" id="PF03797">
    <property type="entry name" value="Autotransporter"/>
    <property type="match status" value="1"/>
</dbReference>
<dbReference type="InterPro" id="IPR023828">
    <property type="entry name" value="Peptidase_S8_Ser-AS"/>
</dbReference>
<dbReference type="InterPro" id="IPR005546">
    <property type="entry name" value="Autotransporte_beta"/>
</dbReference>
<dbReference type="InterPro" id="IPR000209">
    <property type="entry name" value="Peptidase_S8/S53_dom"/>
</dbReference>
<keyword evidence="2 6" id="KW-0645">Protease</keyword>
<dbReference type="SUPFAM" id="SSF103515">
    <property type="entry name" value="Autotransporter"/>
    <property type="match status" value="1"/>
</dbReference>
<feature type="active site" description="Charge relay system" evidence="6">
    <location>
        <position position="173"/>
    </location>
</feature>
<keyword evidence="4 6" id="KW-0378">Hydrolase</keyword>
<dbReference type="Proteomes" id="UP000462362">
    <property type="component" value="Unassembled WGS sequence"/>
</dbReference>
<evidence type="ECO:0000256" key="3">
    <source>
        <dbReference type="ARBA" id="ARBA00022729"/>
    </source>
</evidence>
<dbReference type="Gene3D" id="2.40.128.130">
    <property type="entry name" value="Autotransporter beta-domain"/>
    <property type="match status" value="1"/>
</dbReference>
<name>A0A6I3S3N8_9BURK</name>
<proteinExistence type="inferred from homology"/>
<dbReference type="PROSITE" id="PS51208">
    <property type="entry name" value="AUTOTRANSPORTER"/>
    <property type="match status" value="1"/>
</dbReference>
<dbReference type="PANTHER" id="PTHR43806:SF11">
    <property type="entry name" value="CEREVISIN-RELATED"/>
    <property type="match status" value="1"/>
</dbReference>
<evidence type="ECO:0000313" key="8">
    <source>
        <dbReference type="Proteomes" id="UP000462362"/>
    </source>
</evidence>
<evidence type="ECO:0000256" key="6">
    <source>
        <dbReference type="PROSITE-ProRule" id="PRU01240"/>
    </source>
</evidence>
<dbReference type="SUPFAM" id="SSF52743">
    <property type="entry name" value="Subtilisin-like"/>
    <property type="match status" value="1"/>
</dbReference>
<dbReference type="InterPro" id="IPR034061">
    <property type="entry name" value="Peptidases_S8_Autotransporter"/>
</dbReference>
<dbReference type="GO" id="GO:0006508">
    <property type="term" value="P:proteolysis"/>
    <property type="evidence" value="ECO:0007669"/>
    <property type="project" value="UniProtKB-KW"/>
</dbReference>
<feature type="active site" description="Charge relay system" evidence="6">
    <location>
        <position position="442"/>
    </location>
</feature>
<dbReference type="Pfam" id="PF13018">
    <property type="entry name" value="ESPR"/>
    <property type="match status" value="1"/>
</dbReference>
<dbReference type="NCBIfam" id="TIGR02601">
    <property type="entry name" value="autotrns_rpt"/>
    <property type="match status" value="1"/>
</dbReference>
<dbReference type="InterPro" id="IPR013425">
    <property type="entry name" value="Autotrns_rpt"/>
</dbReference>